<organism evidence="2 3">
    <name type="scientific">Candidatus Accumulibacter vicinus</name>
    <dbReference type="NCBI Taxonomy" id="2954382"/>
    <lineage>
        <taxon>Bacteria</taxon>
        <taxon>Pseudomonadati</taxon>
        <taxon>Pseudomonadota</taxon>
        <taxon>Betaproteobacteria</taxon>
        <taxon>Candidatus Accumulibacter</taxon>
    </lineage>
</organism>
<keyword evidence="1" id="KW-0472">Membrane</keyword>
<name>A0A084Y4M7_9PROT</name>
<protein>
    <submittedName>
        <fullName evidence="2">Uncharacterized protein</fullName>
    </submittedName>
</protein>
<dbReference type="Proteomes" id="UP000019812">
    <property type="component" value="Unassembled WGS sequence"/>
</dbReference>
<dbReference type="EMBL" id="JDSS02000010">
    <property type="protein sequence ID" value="KFB69671.1"/>
    <property type="molecule type" value="Genomic_DNA"/>
</dbReference>
<feature type="transmembrane region" description="Helical" evidence="1">
    <location>
        <begin position="21"/>
        <end position="42"/>
    </location>
</feature>
<sequence length="70" mass="7674">MPDRYLIDSNPRAAEYHAARIARAPVAVLTAAVVVAITPALMAMRAVRDYCETYAAVMDHQPGEFRSVPD</sequence>
<keyword evidence="1" id="KW-0812">Transmembrane</keyword>
<reference evidence="2 3" key="1">
    <citation type="submission" date="2014-07" db="EMBL/GenBank/DDBJ databases">
        <title>Expanding our view of genomic diversity in Candidatus Accumulibacter clades.</title>
        <authorList>
            <person name="Skennerton C.T."/>
            <person name="Barr J.J."/>
            <person name="Slater F.R."/>
            <person name="Bond P.L."/>
            <person name="Tyson G.W."/>
        </authorList>
    </citation>
    <scope>NUCLEOTIDE SEQUENCE [LARGE SCALE GENOMIC DNA]</scope>
    <source>
        <strain evidence="3">SK-01</strain>
    </source>
</reference>
<dbReference type="AlphaFoldDB" id="A0A084Y4M7"/>
<evidence type="ECO:0000256" key="1">
    <source>
        <dbReference type="SAM" id="Phobius"/>
    </source>
</evidence>
<proteinExistence type="predicted"/>
<accession>A0A084Y4M7</accession>
<keyword evidence="1" id="KW-1133">Transmembrane helix</keyword>
<evidence type="ECO:0000313" key="3">
    <source>
        <dbReference type="Proteomes" id="UP000019812"/>
    </source>
</evidence>
<dbReference type="RefSeq" id="WP_034922164.1">
    <property type="nucleotide sequence ID" value="NZ_JDSS02000010.1"/>
</dbReference>
<gene>
    <name evidence="2" type="ORF">CAPSK01_000616</name>
</gene>
<comment type="caution">
    <text evidence="2">The sequence shown here is derived from an EMBL/GenBank/DDBJ whole genome shotgun (WGS) entry which is preliminary data.</text>
</comment>
<evidence type="ECO:0000313" key="2">
    <source>
        <dbReference type="EMBL" id="KFB69671.1"/>
    </source>
</evidence>
<dbReference type="STRING" id="1457154.CAPSK01_000616"/>